<accession>A0AAW5Z7Q1</accession>
<sequence length="178" mass="20498">MSLYNKINLNDESEVFVILKTISRLFFFIIVAVYFLMFILSLDGGGRLSTLNILAAIGGNTFWCMLVVISLAGSAGICVYMLKKNCLTNSAVTILSTSFIFTTSIFIILFLKAEFVLDWLYCIYIEIFFNGDFYSGQERVLQTVPFMIRTYFLFLMANLFLFWLSFFFLIKNKTLHKA</sequence>
<keyword evidence="1" id="KW-0472">Membrane</keyword>
<dbReference type="Proteomes" id="UP001211064">
    <property type="component" value="Unassembled WGS sequence"/>
</dbReference>
<evidence type="ECO:0000256" key="1">
    <source>
        <dbReference type="SAM" id="Phobius"/>
    </source>
</evidence>
<evidence type="ECO:0000313" key="3">
    <source>
        <dbReference type="Proteomes" id="UP001211064"/>
    </source>
</evidence>
<proteinExistence type="predicted"/>
<feature type="transmembrane region" description="Helical" evidence="1">
    <location>
        <begin position="21"/>
        <end position="40"/>
    </location>
</feature>
<evidence type="ECO:0000313" key="2">
    <source>
        <dbReference type="EMBL" id="MDA4179458.1"/>
    </source>
</evidence>
<reference evidence="2" key="1">
    <citation type="submission" date="2022-08" db="EMBL/GenBank/DDBJ databases">
        <title>Genome sequencing of human pathogens.</title>
        <authorList>
            <person name="Cao X."/>
        </authorList>
    </citation>
    <scope>NUCLEOTIDE SEQUENCE</scope>
    <source>
        <strain evidence="2">EC16126</strain>
    </source>
</reference>
<dbReference type="RefSeq" id="WP_000061147.1">
    <property type="nucleotide sequence ID" value="NZ_BFZF01000038.1"/>
</dbReference>
<organism evidence="2 3">
    <name type="scientific">Escherichia coli</name>
    <dbReference type="NCBI Taxonomy" id="562"/>
    <lineage>
        <taxon>Bacteria</taxon>
        <taxon>Pseudomonadati</taxon>
        <taxon>Pseudomonadota</taxon>
        <taxon>Gammaproteobacteria</taxon>
        <taxon>Enterobacterales</taxon>
        <taxon>Enterobacteriaceae</taxon>
        <taxon>Escherichia</taxon>
    </lineage>
</organism>
<comment type="caution">
    <text evidence="2">The sequence shown here is derived from an EMBL/GenBank/DDBJ whole genome shotgun (WGS) entry which is preliminary data.</text>
</comment>
<feature type="transmembrane region" description="Helical" evidence="1">
    <location>
        <begin position="91"/>
        <end position="111"/>
    </location>
</feature>
<name>A0AAW5Z7Q1_ECOLX</name>
<keyword evidence="1" id="KW-1133">Transmembrane helix</keyword>
<gene>
    <name evidence="2" type="ORF">NY836_19195</name>
</gene>
<dbReference type="EMBL" id="JANWOR010000593">
    <property type="protein sequence ID" value="MDA4179458.1"/>
    <property type="molecule type" value="Genomic_DNA"/>
</dbReference>
<keyword evidence="1" id="KW-0812">Transmembrane</keyword>
<feature type="transmembrane region" description="Helical" evidence="1">
    <location>
        <begin position="151"/>
        <end position="170"/>
    </location>
</feature>
<feature type="transmembrane region" description="Helical" evidence="1">
    <location>
        <begin position="60"/>
        <end position="82"/>
    </location>
</feature>
<dbReference type="AlphaFoldDB" id="A0AAW5Z7Q1"/>
<protein>
    <submittedName>
        <fullName evidence="2">Uncharacterized protein</fullName>
    </submittedName>
</protein>